<name>A0A183EWK3_9BILA</name>
<dbReference type="GO" id="GO:0048471">
    <property type="term" value="C:perinuclear region of cytoplasm"/>
    <property type="evidence" value="ECO:0007669"/>
    <property type="project" value="TreeGrafter"/>
</dbReference>
<organism evidence="2">
    <name type="scientific">Gongylonema pulchrum</name>
    <dbReference type="NCBI Taxonomy" id="637853"/>
    <lineage>
        <taxon>Eukaryota</taxon>
        <taxon>Metazoa</taxon>
        <taxon>Ecdysozoa</taxon>
        <taxon>Nematoda</taxon>
        <taxon>Chromadorea</taxon>
        <taxon>Rhabditida</taxon>
        <taxon>Spirurina</taxon>
        <taxon>Spiruromorpha</taxon>
        <taxon>Spiruroidea</taxon>
        <taxon>Gongylonematidae</taxon>
        <taxon>Gongylonema</taxon>
    </lineage>
</organism>
<dbReference type="WBParaSite" id="GPUH_0002537401-mRNA-1">
    <property type="protein sequence ID" value="GPUH_0002537401-mRNA-1"/>
    <property type="gene ID" value="GPUH_0002537401"/>
</dbReference>
<evidence type="ECO:0000313" key="2">
    <source>
        <dbReference type="WBParaSite" id="GPUH_0002537401-mRNA-1"/>
    </source>
</evidence>
<accession>A0A183EWK3</accession>
<feature type="domain" description="CID" evidence="1">
    <location>
        <begin position="1"/>
        <end position="109"/>
    </location>
</feature>
<dbReference type="Pfam" id="PF04818">
    <property type="entry name" value="CID"/>
    <property type="match status" value="1"/>
</dbReference>
<dbReference type="Gene3D" id="1.25.40.90">
    <property type="match status" value="1"/>
</dbReference>
<dbReference type="InterPro" id="IPR008942">
    <property type="entry name" value="ENTH_VHS"/>
</dbReference>
<reference evidence="2" key="1">
    <citation type="submission" date="2016-06" db="UniProtKB">
        <authorList>
            <consortium name="WormBaseParasite"/>
        </authorList>
    </citation>
    <scope>IDENTIFICATION</scope>
</reference>
<dbReference type="PANTHER" id="PTHR12323">
    <property type="entry name" value="SR-RELATED CTD ASSOCIATED FACTOR 6"/>
    <property type="match status" value="1"/>
</dbReference>
<sequence>LREAILMYLLFRVKEPRATEQFKLHILYLINDWAHHWLTLENLSQRKKLDTIRQMLSRYVPQLYAFTAHGVKEATVNEKLEKLIGVWEGHKYFDDGCYKNWKNAQQAEYAKKAAEIHAQLLATYKGYEQQHQEFTLHCRTQIAILQQQVEAERLKQSYFLGRCYCLNNLK</sequence>
<dbReference type="PANTHER" id="PTHR12323:SF0">
    <property type="entry name" value="CALCIUM HOMEOSTASIS ENDOPLASMIC RETICULUM PROTEIN"/>
    <property type="match status" value="1"/>
</dbReference>
<proteinExistence type="predicted"/>
<evidence type="ECO:0000259" key="1">
    <source>
        <dbReference type="PROSITE" id="PS51391"/>
    </source>
</evidence>
<dbReference type="AlphaFoldDB" id="A0A183EWK3"/>
<dbReference type="GO" id="GO:0006874">
    <property type="term" value="P:intracellular calcium ion homeostasis"/>
    <property type="evidence" value="ECO:0007669"/>
    <property type="project" value="TreeGrafter"/>
</dbReference>
<dbReference type="PROSITE" id="PS51391">
    <property type="entry name" value="CID"/>
    <property type="match status" value="1"/>
</dbReference>
<dbReference type="InterPro" id="IPR006569">
    <property type="entry name" value="CID_dom"/>
</dbReference>
<protein>
    <submittedName>
        <fullName evidence="2">CID domain-containing protein</fullName>
    </submittedName>
</protein>